<dbReference type="GO" id="GO:0003723">
    <property type="term" value="F:RNA binding"/>
    <property type="evidence" value="ECO:0007669"/>
    <property type="project" value="UniProtKB-KW"/>
</dbReference>
<dbReference type="GO" id="GO:0006364">
    <property type="term" value="P:rRNA processing"/>
    <property type="evidence" value="ECO:0007669"/>
    <property type="project" value="TreeGrafter"/>
</dbReference>
<name>A0A9D1I8I2_9CLOT</name>
<evidence type="ECO:0000256" key="3">
    <source>
        <dbReference type="ARBA" id="ARBA00022801"/>
    </source>
</evidence>
<comment type="caution">
    <text evidence="7">The sequence shown here is derived from an EMBL/GenBank/DDBJ whole genome shotgun (WGS) entry which is preliminary data.</text>
</comment>
<reference evidence="7" key="2">
    <citation type="journal article" date="2021" name="PeerJ">
        <title>Extensive microbial diversity within the chicken gut microbiome revealed by metagenomics and culture.</title>
        <authorList>
            <person name="Gilroy R."/>
            <person name="Ravi A."/>
            <person name="Getino M."/>
            <person name="Pursley I."/>
            <person name="Horton D.L."/>
            <person name="Alikhan N.F."/>
            <person name="Baker D."/>
            <person name="Gharbi K."/>
            <person name="Hall N."/>
            <person name="Watson M."/>
            <person name="Adriaenssens E.M."/>
            <person name="Foster-Nyarko E."/>
            <person name="Jarju S."/>
            <person name="Secka A."/>
            <person name="Antonio M."/>
            <person name="Oren A."/>
            <person name="Chaudhuri R.R."/>
            <person name="La Ragione R."/>
            <person name="Hildebrand F."/>
            <person name="Pallen M.J."/>
        </authorList>
    </citation>
    <scope>NUCLEOTIDE SEQUENCE</scope>
    <source>
        <strain evidence="7">CHK195-4489</strain>
    </source>
</reference>
<evidence type="ECO:0000259" key="6">
    <source>
        <dbReference type="Pfam" id="PF10150"/>
    </source>
</evidence>
<organism evidence="7 8">
    <name type="scientific">Candidatus Egerieisoma faecipullorum</name>
    <dbReference type="NCBI Taxonomy" id="2840963"/>
    <lineage>
        <taxon>Bacteria</taxon>
        <taxon>Bacillati</taxon>
        <taxon>Bacillota</taxon>
        <taxon>Clostridia</taxon>
        <taxon>Eubacteriales</taxon>
        <taxon>Clostridiaceae</taxon>
        <taxon>Clostridiaceae incertae sedis</taxon>
        <taxon>Candidatus Egerieisoma</taxon>
    </lineage>
</organism>
<evidence type="ECO:0000313" key="8">
    <source>
        <dbReference type="Proteomes" id="UP000824089"/>
    </source>
</evidence>
<dbReference type="AlphaFoldDB" id="A0A9D1I8I2"/>
<dbReference type="EMBL" id="DVMM01000021">
    <property type="protein sequence ID" value="HIU28890.1"/>
    <property type="molecule type" value="Genomic_DNA"/>
</dbReference>
<evidence type="ECO:0000313" key="7">
    <source>
        <dbReference type="EMBL" id="HIU28890.1"/>
    </source>
</evidence>
<keyword evidence="4" id="KW-0460">Magnesium</keyword>
<reference evidence="7" key="1">
    <citation type="submission" date="2020-10" db="EMBL/GenBank/DDBJ databases">
        <authorList>
            <person name="Gilroy R."/>
        </authorList>
    </citation>
    <scope>NUCLEOTIDE SEQUENCE</scope>
    <source>
        <strain evidence="7">CHK195-4489</strain>
    </source>
</reference>
<evidence type="ECO:0000256" key="5">
    <source>
        <dbReference type="ARBA" id="ARBA00022884"/>
    </source>
</evidence>
<dbReference type="PANTHER" id="PTHR30001">
    <property type="entry name" value="RIBONUCLEASE"/>
    <property type="match status" value="1"/>
</dbReference>
<feature type="domain" description="RNA-binding protein AU-1/Ribonuclease E/G" evidence="6">
    <location>
        <begin position="57"/>
        <end position="314"/>
    </location>
</feature>
<protein>
    <submittedName>
        <fullName evidence="7">Ribonuclease E/G</fullName>
    </submittedName>
</protein>
<gene>
    <name evidence="7" type="ORF">IAD50_01185</name>
</gene>
<dbReference type="GO" id="GO:0016787">
    <property type="term" value="F:hydrolase activity"/>
    <property type="evidence" value="ECO:0007669"/>
    <property type="project" value="UniProtKB-KW"/>
</dbReference>
<dbReference type="GO" id="GO:0004540">
    <property type="term" value="F:RNA nuclease activity"/>
    <property type="evidence" value="ECO:0007669"/>
    <property type="project" value="InterPro"/>
</dbReference>
<accession>A0A9D1I8I2</accession>
<dbReference type="InterPro" id="IPR004659">
    <property type="entry name" value="RNase_E/G"/>
</dbReference>
<evidence type="ECO:0000256" key="1">
    <source>
        <dbReference type="ARBA" id="ARBA00001946"/>
    </source>
</evidence>
<dbReference type="InterPro" id="IPR019307">
    <property type="entry name" value="RNA-bd_AU-1/RNase_E/G"/>
</dbReference>
<dbReference type="PANTHER" id="PTHR30001:SF0">
    <property type="entry name" value="RIBONUCLEASE G"/>
    <property type="match status" value="1"/>
</dbReference>
<keyword evidence="2" id="KW-0479">Metal-binding</keyword>
<dbReference type="Proteomes" id="UP000824089">
    <property type="component" value="Unassembled WGS sequence"/>
</dbReference>
<evidence type="ECO:0000256" key="4">
    <source>
        <dbReference type="ARBA" id="ARBA00022842"/>
    </source>
</evidence>
<evidence type="ECO:0000256" key="2">
    <source>
        <dbReference type="ARBA" id="ARBA00022723"/>
    </source>
</evidence>
<sequence>MEYAPQLHSYFVDIGDERRALLNAPEGAHRIGSFCAVQIAAPARGKKGACVTSGIRLTGVYAVLLPTEDEPSVNISTKIKDGAVRERLADAGESLRPESALILRTQAASASAVEIAEEYEKLVSVWHGIQRRLQSAAADCAPGLLFAEDPLVSALLKYPLESYSEICADTTEPLERLGAAFPALKGRLRFLPKHIFAVKSVDSVKTSLLGRRVFLKSGADIVIEKTEALTVIDVNTGKSAASYKEVNFEAAEEIMRQLRLREIGGIILCDFIGMERCDGEALTAYMRELALRDPSHPEIPGMTALGLMEIARKRS</sequence>
<dbReference type="GO" id="GO:0046872">
    <property type="term" value="F:metal ion binding"/>
    <property type="evidence" value="ECO:0007669"/>
    <property type="project" value="UniProtKB-KW"/>
</dbReference>
<keyword evidence="5" id="KW-0694">RNA-binding</keyword>
<comment type="cofactor">
    <cofactor evidence="1">
        <name>Mg(2+)</name>
        <dbReference type="ChEBI" id="CHEBI:18420"/>
    </cofactor>
</comment>
<keyword evidence="3" id="KW-0378">Hydrolase</keyword>
<dbReference type="Pfam" id="PF10150">
    <property type="entry name" value="RNase_E_G"/>
    <property type="match status" value="1"/>
</dbReference>
<dbReference type="GO" id="GO:0005737">
    <property type="term" value="C:cytoplasm"/>
    <property type="evidence" value="ECO:0007669"/>
    <property type="project" value="TreeGrafter"/>
</dbReference>
<proteinExistence type="predicted"/>